<protein>
    <submittedName>
        <fullName evidence="1">Uncharacterized protein</fullName>
    </submittedName>
</protein>
<comment type="caution">
    <text evidence="1">The sequence shown here is derived from an EMBL/GenBank/DDBJ whole genome shotgun (WGS) entry which is preliminary data.</text>
</comment>
<dbReference type="Proteomes" id="UP000283975">
    <property type="component" value="Unassembled WGS sequence"/>
</dbReference>
<evidence type="ECO:0000313" key="1">
    <source>
        <dbReference type="EMBL" id="RHC44436.1"/>
    </source>
</evidence>
<sequence length="62" mass="7047">MIQDTFVIYSSRRAAADMFEAINLIPEQMNFHGLYYVDEETAAANLEMAALHAILMTGYEIM</sequence>
<reference evidence="1 2" key="1">
    <citation type="submission" date="2018-08" db="EMBL/GenBank/DDBJ databases">
        <title>A genome reference for cultivated species of the human gut microbiota.</title>
        <authorList>
            <person name="Zou Y."/>
            <person name="Xue W."/>
            <person name="Luo G."/>
        </authorList>
    </citation>
    <scope>NUCLEOTIDE SEQUENCE [LARGE SCALE GENOMIC DNA]</scope>
    <source>
        <strain evidence="1 2">AM35-14</strain>
    </source>
</reference>
<gene>
    <name evidence="1" type="ORF">DW839_33405</name>
</gene>
<evidence type="ECO:0000313" key="2">
    <source>
        <dbReference type="Proteomes" id="UP000283975"/>
    </source>
</evidence>
<dbReference type="EMBL" id="QSHZ01000108">
    <property type="protein sequence ID" value="RHC44436.1"/>
    <property type="molecule type" value="Genomic_DNA"/>
</dbReference>
<accession>A0A414AD94</accession>
<dbReference type="RefSeq" id="WP_119206158.1">
    <property type="nucleotide sequence ID" value="NZ_DBFWLP010000039.1"/>
</dbReference>
<proteinExistence type="predicted"/>
<name>A0A414AD94_9FIRM</name>
<dbReference type="AlphaFoldDB" id="A0A414AD94"/>
<organism evidence="1 2">
    <name type="scientific">Enterocloster bolteae</name>
    <dbReference type="NCBI Taxonomy" id="208479"/>
    <lineage>
        <taxon>Bacteria</taxon>
        <taxon>Bacillati</taxon>
        <taxon>Bacillota</taxon>
        <taxon>Clostridia</taxon>
        <taxon>Lachnospirales</taxon>
        <taxon>Lachnospiraceae</taxon>
        <taxon>Enterocloster</taxon>
    </lineage>
</organism>